<feature type="transmembrane region" description="Helical" evidence="1">
    <location>
        <begin position="20"/>
        <end position="45"/>
    </location>
</feature>
<evidence type="ECO:0000256" key="1">
    <source>
        <dbReference type="SAM" id="Phobius"/>
    </source>
</evidence>
<protein>
    <submittedName>
        <fullName evidence="2">Uncharacterized protein</fullName>
    </submittedName>
</protein>
<dbReference type="EMBL" id="JAUOEL010000007">
    <property type="protein sequence ID" value="MDO5976126.1"/>
    <property type="molecule type" value="Genomic_DNA"/>
</dbReference>
<feature type="transmembrane region" description="Helical" evidence="1">
    <location>
        <begin position="75"/>
        <end position="92"/>
    </location>
</feature>
<evidence type="ECO:0000313" key="2">
    <source>
        <dbReference type="EMBL" id="MDO5976126.1"/>
    </source>
</evidence>
<keyword evidence="3" id="KW-1185">Reference proteome</keyword>
<keyword evidence="1" id="KW-0812">Transmembrane</keyword>
<sequence length="94" mass="10901">MPANKKYLTKSNWTRASKIIAVTLIAPVASINFHLALAFFIGFAYVVPTSLFSIFILWGFFMVLVYWIKKVWVSWLILLVIILFSVLYIYYAKS</sequence>
<proteinExistence type="predicted"/>
<reference evidence="2" key="1">
    <citation type="submission" date="2023-07" db="EMBL/GenBank/DDBJ databases">
        <title>Two novel species in the genus Flavivirga.</title>
        <authorList>
            <person name="Kwon K."/>
        </authorList>
    </citation>
    <scope>NUCLEOTIDE SEQUENCE</scope>
    <source>
        <strain evidence="2">KACC 14158</strain>
    </source>
</reference>
<keyword evidence="1" id="KW-1133">Transmembrane helix</keyword>
<dbReference type="RefSeq" id="WP_303303388.1">
    <property type="nucleotide sequence ID" value="NZ_BAABDA010000004.1"/>
</dbReference>
<dbReference type="Proteomes" id="UP001176806">
    <property type="component" value="Unassembled WGS sequence"/>
</dbReference>
<keyword evidence="1" id="KW-0472">Membrane</keyword>
<name>A0ABT8WSF9_9FLAO</name>
<feature type="transmembrane region" description="Helical" evidence="1">
    <location>
        <begin position="51"/>
        <end position="68"/>
    </location>
</feature>
<accession>A0ABT8WSF9</accession>
<gene>
    <name evidence="2" type="ORF">Q4Q40_18150</name>
</gene>
<comment type="caution">
    <text evidence="2">The sequence shown here is derived from an EMBL/GenBank/DDBJ whole genome shotgun (WGS) entry which is preliminary data.</text>
</comment>
<evidence type="ECO:0000313" key="3">
    <source>
        <dbReference type="Proteomes" id="UP001176806"/>
    </source>
</evidence>
<organism evidence="2 3">
    <name type="scientific">Flavivirga jejuensis</name>
    <dbReference type="NCBI Taxonomy" id="870487"/>
    <lineage>
        <taxon>Bacteria</taxon>
        <taxon>Pseudomonadati</taxon>
        <taxon>Bacteroidota</taxon>
        <taxon>Flavobacteriia</taxon>
        <taxon>Flavobacteriales</taxon>
        <taxon>Flavobacteriaceae</taxon>
        <taxon>Flavivirga</taxon>
    </lineage>
</organism>